<dbReference type="Pfam" id="PF07291">
    <property type="entry name" value="MauE"/>
    <property type="match status" value="1"/>
</dbReference>
<comment type="caution">
    <text evidence="7">The sequence shown here is derived from an EMBL/GenBank/DDBJ whole genome shotgun (WGS) entry which is preliminary data.</text>
</comment>
<comment type="subcellular location">
    <subcellularLocation>
        <location evidence="1">Membrane</location>
        <topology evidence="1">Multi-pass membrane protein</topology>
    </subcellularLocation>
</comment>
<dbReference type="RefSeq" id="WP_188927594.1">
    <property type="nucleotide sequence ID" value="NZ_BMIA01000001.1"/>
</dbReference>
<evidence type="ECO:0000256" key="5">
    <source>
        <dbReference type="SAM" id="Phobius"/>
    </source>
</evidence>
<dbReference type="InterPro" id="IPR009908">
    <property type="entry name" value="Methylamine_util_MauE"/>
</dbReference>
<evidence type="ECO:0000313" key="7">
    <source>
        <dbReference type="EMBL" id="GGH20450.1"/>
    </source>
</evidence>
<evidence type="ECO:0000256" key="4">
    <source>
        <dbReference type="ARBA" id="ARBA00023136"/>
    </source>
</evidence>
<protein>
    <recommendedName>
        <fullName evidence="6">Methylamine utilisation protein MauE domain-containing protein</fullName>
    </recommendedName>
</protein>
<keyword evidence="4 5" id="KW-0472">Membrane</keyword>
<accession>A0ABQ1YDG6</accession>
<dbReference type="Proteomes" id="UP000600214">
    <property type="component" value="Unassembled WGS sequence"/>
</dbReference>
<sequence length="144" mass="15663">MIRQTALTIITALLIILFSYTAVSKIITLQVFNSQLAMQPFPAWSIWPLTLLIPVSELAATALLLIKSTRLCGLYASATLMAGFTAYMGLVVAGFFSKTPCSCGGVLQQMGFEAHLLFNLFFLTIALIGIYIIHQMKGGLLSKL</sequence>
<name>A0ABQ1YDG6_9BACT</name>
<feature type="transmembrane region" description="Helical" evidence="5">
    <location>
        <begin position="45"/>
        <end position="66"/>
    </location>
</feature>
<feature type="transmembrane region" description="Helical" evidence="5">
    <location>
        <begin position="116"/>
        <end position="134"/>
    </location>
</feature>
<evidence type="ECO:0000256" key="3">
    <source>
        <dbReference type="ARBA" id="ARBA00022989"/>
    </source>
</evidence>
<organism evidence="7 8">
    <name type="scientific">Dyadobacter endophyticus</name>
    <dbReference type="NCBI Taxonomy" id="1749036"/>
    <lineage>
        <taxon>Bacteria</taxon>
        <taxon>Pseudomonadati</taxon>
        <taxon>Bacteroidota</taxon>
        <taxon>Cytophagia</taxon>
        <taxon>Cytophagales</taxon>
        <taxon>Spirosomataceae</taxon>
        <taxon>Dyadobacter</taxon>
    </lineage>
</organism>
<proteinExistence type="predicted"/>
<evidence type="ECO:0000256" key="1">
    <source>
        <dbReference type="ARBA" id="ARBA00004141"/>
    </source>
</evidence>
<evidence type="ECO:0000259" key="6">
    <source>
        <dbReference type="Pfam" id="PF07291"/>
    </source>
</evidence>
<dbReference type="EMBL" id="BMIA01000001">
    <property type="protein sequence ID" value="GGH20450.1"/>
    <property type="molecule type" value="Genomic_DNA"/>
</dbReference>
<feature type="transmembrane region" description="Helical" evidence="5">
    <location>
        <begin position="73"/>
        <end position="96"/>
    </location>
</feature>
<keyword evidence="2 5" id="KW-0812">Transmembrane</keyword>
<keyword evidence="3 5" id="KW-1133">Transmembrane helix</keyword>
<evidence type="ECO:0000256" key="2">
    <source>
        <dbReference type="ARBA" id="ARBA00022692"/>
    </source>
</evidence>
<keyword evidence="8" id="KW-1185">Reference proteome</keyword>
<evidence type="ECO:0000313" key="8">
    <source>
        <dbReference type="Proteomes" id="UP000600214"/>
    </source>
</evidence>
<reference evidence="8" key="1">
    <citation type="journal article" date="2019" name="Int. J. Syst. Evol. Microbiol.">
        <title>The Global Catalogue of Microorganisms (GCM) 10K type strain sequencing project: providing services to taxonomists for standard genome sequencing and annotation.</title>
        <authorList>
            <consortium name="The Broad Institute Genomics Platform"/>
            <consortium name="The Broad Institute Genome Sequencing Center for Infectious Disease"/>
            <person name="Wu L."/>
            <person name="Ma J."/>
        </authorList>
    </citation>
    <scope>NUCLEOTIDE SEQUENCE [LARGE SCALE GENOMIC DNA]</scope>
    <source>
        <strain evidence="8">CGMCC 1.15288</strain>
    </source>
</reference>
<feature type="domain" description="Methylamine utilisation protein MauE" evidence="6">
    <location>
        <begin position="4"/>
        <end position="131"/>
    </location>
</feature>
<gene>
    <name evidence="7" type="ORF">GCM10007423_00880</name>
</gene>